<dbReference type="Proteomes" id="UP000295633">
    <property type="component" value="Unassembled WGS sequence"/>
</dbReference>
<reference evidence="3 4" key="1">
    <citation type="submission" date="2019-03" db="EMBL/GenBank/DDBJ databases">
        <title>Genome Sequencing and Assembly of Various Microbes Isolated from Partially Reclaimed Soil and Acid Mine Drainage (AMD) Site.</title>
        <authorList>
            <person name="Steinbock B."/>
            <person name="Bechtold R."/>
            <person name="Sevigny J.L."/>
            <person name="Thomas D."/>
            <person name="Cuthill L.R."/>
            <person name="Aveiro Johannsen E.J."/>
            <person name="Thomas K."/>
            <person name="Ghosh A."/>
        </authorList>
    </citation>
    <scope>NUCLEOTIDE SEQUENCE [LARGE SCALE GENOMIC DNA]</scope>
    <source>
        <strain evidence="3 4">F-B2</strain>
    </source>
</reference>
<feature type="compositionally biased region" description="Basic and acidic residues" evidence="1">
    <location>
        <begin position="1"/>
        <end position="14"/>
    </location>
</feature>
<dbReference type="AlphaFoldDB" id="A0A4R5YFK0"/>
<proteinExistence type="predicted"/>
<feature type="region of interest" description="Disordered" evidence="1">
    <location>
        <begin position="1"/>
        <end position="148"/>
    </location>
</feature>
<organism evidence="3 4">
    <name type="scientific">Microbacterium oleivorans</name>
    <dbReference type="NCBI Taxonomy" id="273677"/>
    <lineage>
        <taxon>Bacteria</taxon>
        <taxon>Bacillati</taxon>
        <taxon>Actinomycetota</taxon>
        <taxon>Actinomycetes</taxon>
        <taxon>Micrococcales</taxon>
        <taxon>Microbacteriaceae</taxon>
        <taxon>Microbacterium</taxon>
    </lineage>
</organism>
<protein>
    <submittedName>
        <fullName evidence="3">Uncharacterized protein</fullName>
    </submittedName>
</protein>
<evidence type="ECO:0000313" key="4">
    <source>
        <dbReference type="Proteomes" id="UP000295633"/>
    </source>
</evidence>
<keyword evidence="2" id="KW-0812">Transmembrane</keyword>
<feature type="compositionally biased region" description="Basic and acidic residues" evidence="1">
    <location>
        <begin position="25"/>
        <end position="89"/>
    </location>
</feature>
<gene>
    <name evidence="3" type="ORF">E2R54_12165</name>
</gene>
<dbReference type="EMBL" id="SMZX01000002">
    <property type="protein sequence ID" value="TDL43931.1"/>
    <property type="molecule type" value="Genomic_DNA"/>
</dbReference>
<comment type="caution">
    <text evidence="3">The sequence shown here is derived from an EMBL/GenBank/DDBJ whole genome shotgun (WGS) entry which is preliminary data.</text>
</comment>
<evidence type="ECO:0000256" key="2">
    <source>
        <dbReference type="SAM" id="Phobius"/>
    </source>
</evidence>
<accession>A0A4R5YFK0</accession>
<feature type="compositionally biased region" description="Low complexity" evidence="1">
    <location>
        <begin position="126"/>
        <end position="147"/>
    </location>
</feature>
<keyword evidence="2" id="KW-1133">Transmembrane helix</keyword>
<sequence>MTDPVDDRTHRADHEEPDDETLLAARHDPDDRTRLAERRSPDDETRLAARHPPDDETLLAERRAADDATLLAERRADEETRVAERREASDPPGRGVVHGRADTPRSASTAGTLASRAVYAPRGGEAPPAITRAPVAPPTATTPAPAARPRRGGFIAIAVVGVTLVAGAVWGIIQIVQGGM</sequence>
<name>A0A4R5YFK0_9MICO</name>
<feature type="transmembrane region" description="Helical" evidence="2">
    <location>
        <begin position="154"/>
        <end position="176"/>
    </location>
</feature>
<evidence type="ECO:0000313" key="3">
    <source>
        <dbReference type="EMBL" id="TDL43931.1"/>
    </source>
</evidence>
<keyword evidence="2" id="KW-0472">Membrane</keyword>
<evidence type="ECO:0000256" key="1">
    <source>
        <dbReference type="SAM" id="MobiDB-lite"/>
    </source>
</evidence>
<dbReference type="RefSeq" id="WP_133399918.1">
    <property type="nucleotide sequence ID" value="NZ_SMZX01000002.1"/>
</dbReference>